<organism evidence="3 4">
    <name type="scientific">Chitinophaga defluvii</name>
    <dbReference type="NCBI Taxonomy" id="3163343"/>
    <lineage>
        <taxon>Bacteria</taxon>
        <taxon>Pseudomonadati</taxon>
        <taxon>Bacteroidota</taxon>
        <taxon>Chitinophagia</taxon>
        <taxon>Chitinophagales</taxon>
        <taxon>Chitinophagaceae</taxon>
        <taxon>Chitinophaga</taxon>
    </lineage>
</organism>
<dbReference type="EMBL" id="JBEXAC010000001">
    <property type="protein sequence ID" value="MET6998021.1"/>
    <property type="molecule type" value="Genomic_DNA"/>
</dbReference>
<feature type="signal peptide" evidence="1">
    <location>
        <begin position="1"/>
        <end position="20"/>
    </location>
</feature>
<sequence length="183" mass="20500">MLRAILWISILLSPFSRLLAQQYIPVDEGSSVQFRIVNHLVFTTTVNGYLKGLKGTIRFNPEEPKAALFDVSVAVNTISTGINMRDKDLKKEKYFNAEQYPVIHLRSNSVTATDKKGVYHLSAALTIRGITKNISFPFTATPVNGGYLFKGTFQIKRLDFNVGTDNAIEDQLTVMLEVTARKQ</sequence>
<dbReference type="PANTHER" id="PTHR34406">
    <property type="entry name" value="PROTEIN YCEI"/>
    <property type="match status" value="1"/>
</dbReference>
<feature type="chain" id="PRO_5046357419" evidence="1">
    <location>
        <begin position="21"/>
        <end position="183"/>
    </location>
</feature>
<proteinExistence type="predicted"/>
<gene>
    <name evidence="3" type="ORF">ABR189_11600</name>
</gene>
<evidence type="ECO:0000313" key="4">
    <source>
        <dbReference type="Proteomes" id="UP001549749"/>
    </source>
</evidence>
<reference evidence="3 4" key="1">
    <citation type="submission" date="2024-06" db="EMBL/GenBank/DDBJ databases">
        <title>Chitinophaga defluvii sp. nov., isolated from municipal sewage.</title>
        <authorList>
            <person name="Zhang L."/>
        </authorList>
    </citation>
    <scope>NUCLEOTIDE SEQUENCE [LARGE SCALE GENOMIC DNA]</scope>
    <source>
        <strain evidence="3 4">H8</strain>
    </source>
</reference>
<dbReference type="RefSeq" id="WP_354660656.1">
    <property type="nucleotide sequence ID" value="NZ_JBEXAC010000001.1"/>
</dbReference>
<feature type="domain" description="Lipid/polyisoprenoid-binding YceI-like" evidence="2">
    <location>
        <begin position="22"/>
        <end position="181"/>
    </location>
</feature>
<comment type="caution">
    <text evidence="3">The sequence shown here is derived from an EMBL/GenBank/DDBJ whole genome shotgun (WGS) entry which is preliminary data.</text>
</comment>
<dbReference type="Proteomes" id="UP001549749">
    <property type="component" value="Unassembled WGS sequence"/>
</dbReference>
<evidence type="ECO:0000313" key="3">
    <source>
        <dbReference type="EMBL" id="MET6998021.1"/>
    </source>
</evidence>
<dbReference type="PANTHER" id="PTHR34406:SF1">
    <property type="entry name" value="PROTEIN YCEI"/>
    <property type="match status" value="1"/>
</dbReference>
<keyword evidence="4" id="KW-1185">Reference proteome</keyword>
<name>A0ABV2T4R6_9BACT</name>
<evidence type="ECO:0000259" key="2">
    <source>
        <dbReference type="SMART" id="SM00867"/>
    </source>
</evidence>
<accession>A0ABV2T4R6</accession>
<dbReference type="Gene3D" id="2.40.128.110">
    <property type="entry name" value="Lipid/polyisoprenoid-binding, YceI-like"/>
    <property type="match status" value="1"/>
</dbReference>
<keyword evidence="1" id="KW-0732">Signal</keyword>
<protein>
    <submittedName>
        <fullName evidence="3">YceI family protein</fullName>
    </submittedName>
</protein>
<dbReference type="SUPFAM" id="SSF101874">
    <property type="entry name" value="YceI-like"/>
    <property type="match status" value="1"/>
</dbReference>
<dbReference type="Pfam" id="PF04264">
    <property type="entry name" value="YceI"/>
    <property type="match status" value="1"/>
</dbReference>
<dbReference type="InterPro" id="IPR007372">
    <property type="entry name" value="Lipid/polyisoprenoid-bd_YceI"/>
</dbReference>
<evidence type="ECO:0000256" key="1">
    <source>
        <dbReference type="SAM" id="SignalP"/>
    </source>
</evidence>
<dbReference type="InterPro" id="IPR036761">
    <property type="entry name" value="TTHA0802/YceI-like_sf"/>
</dbReference>
<dbReference type="SMART" id="SM00867">
    <property type="entry name" value="YceI"/>
    <property type="match status" value="1"/>
</dbReference>